<evidence type="ECO:0000313" key="12">
    <source>
        <dbReference type="Proteomes" id="UP000593562"/>
    </source>
</evidence>
<organism evidence="11 12">
    <name type="scientific">Tripterygium wilfordii</name>
    <name type="common">Thunder God vine</name>
    <dbReference type="NCBI Taxonomy" id="458696"/>
    <lineage>
        <taxon>Eukaryota</taxon>
        <taxon>Viridiplantae</taxon>
        <taxon>Streptophyta</taxon>
        <taxon>Embryophyta</taxon>
        <taxon>Tracheophyta</taxon>
        <taxon>Spermatophyta</taxon>
        <taxon>Magnoliopsida</taxon>
        <taxon>eudicotyledons</taxon>
        <taxon>Gunneridae</taxon>
        <taxon>Pentapetalae</taxon>
        <taxon>rosids</taxon>
        <taxon>fabids</taxon>
        <taxon>Celastrales</taxon>
        <taxon>Celastraceae</taxon>
        <taxon>Tripterygium</taxon>
    </lineage>
</organism>
<reference evidence="11 12" key="1">
    <citation type="journal article" date="2020" name="Nat. Commun.">
        <title>Genome of Tripterygium wilfordii and identification of cytochrome P450 involved in triptolide biosynthesis.</title>
        <authorList>
            <person name="Tu L."/>
            <person name="Su P."/>
            <person name="Zhang Z."/>
            <person name="Gao L."/>
            <person name="Wang J."/>
            <person name="Hu T."/>
            <person name="Zhou J."/>
            <person name="Zhang Y."/>
            <person name="Zhao Y."/>
            <person name="Liu Y."/>
            <person name="Song Y."/>
            <person name="Tong Y."/>
            <person name="Lu Y."/>
            <person name="Yang J."/>
            <person name="Xu C."/>
            <person name="Jia M."/>
            <person name="Peters R.J."/>
            <person name="Huang L."/>
            <person name="Gao W."/>
        </authorList>
    </citation>
    <scope>NUCLEOTIDE SEQUENCE [LARGE SCALE GENOMIC DNA]</scope>
    <source>
        <strain evidence="12">cv. XIE 37</strain>
        <tissue evidence="11">Leaf</tissue>
    </source>
</reference>
<dbReference type="PRINTS" id="PR00385">
    <property type="entry name" value="P450"/>
</dbReference>
<protein>
    <recommendedName>
        <fullName evidence="13">Cytochrome P450</fullName>
    </recommendedName>
</protein>
<dbReference type="PANTHER" id="PTHR47955">
    <property type="entry name" value="CYTOCHROME P450 FAMILY 71 PROTEIN"/>
    <property type="match status" value="1"/>
</dbReference>
<evidence type="ECO:0000256" key="4">
    <source>
        <dbReference type="ARBA" id="ARBA00022723"/>
    </source>
</evidence>
<evidence type="ECO:0000256" key="10">
    <source>
        <dbReference type="SAM" id="Phobius"/>
    </source>
</evidence>
<keyword evidence="7 9" id="KW-0503">Monooxygenase</keyword>
<dbReference type="InterPro" id="IPR017972">
    <property type="entry name" value="Cyt_P450_CS"/>
</dbReference>
<name>A0A7J7DU18_TRIWF</name>
<dbReference type="Proteomes" id="UP000593562">
    <property type="component" value="Unassembled WGS sequence"/>
</dbReference>
<dbReference type="GO" id="GO:0016705">
    <property type="term" value="F:oxidoreductase activity, acting on paired donors, with incorporation or reduction of molecular oxygen"/>
    <property type="evidence" value="ECO:0007669"/>
    <property type="project" value="InterPro"/>
</dbReference>
<dbReference type="InParanoid" id="A0A7J7DU18"/>
<dbReference type="EMBL" id="JAAARO010000003">
    <property type="protein sequence ID" value="KAF5749793.1"/>
    <property type="molecule type" value="Genomic_DNA"/>
</dbReference>
<evidence type="ECO:0000256" key="6">
    <source>
        <dbReference type="ARBA" id="ARBA00023004"/>
    </source>
</evidence>
<dbReference type="SUPFAM" id="SSF48264">
    <property type="entry name" value="Cytochrome P450"/>
    <property type="match status" value="1"/>
</dbReference>
<dbReference type="Pfam" id="PF00067">
    <property type="entry name" value="p450"/>
    <property type="match status" value="1"/>
</dbReference>
<comment type="similarity">
    <text evidence="2 9">Belongs to the cytochrome P450 family.</text>
</comment>
<dbReference type="GO" id="GO:0020037">
    <property type="term" value="F:heme binding"/>
    <property type="evidence" value="ECO:0007669"/>
    <property type="project" value="InterPro"/>
</dbReference>
<evidence type="ECO:0000256" key="2">
    <source>
        <dbReference type="ARBA" id="ARBA00010617"/>
    </source>
</evidence>
<dbReference type="InterPro" id="IPR002401">
    <property type="entry name" value="Cyt_P450_E_grp-I"/>
</dbReference>
<evidence type="ECO:0000256" key="3">
    <source>
        <dbReference type="ARBA" id="ARBA00022617"/>
    </source>
</evidence>
<keyword evidence="10" id="KW-0812">Transmembrane</keyword>
<keyword evidence="10" id="KW-1133">Transmembrane helix</keyword>
<keyword evidence="3 8" id="KW-0349">Heme</keyword>
<dbReference type="AlphaFoldDB" id="A0A7J7DU18"/>
<evidence type="ECO:0000256" key="5">
    <source>
        <dbReference type="ARBA" id="ARBA00023002"/>
    </source>
</evidence>
<keyword evidence="5 9" id="KW-0560">Oxidoreductase</keyword>
<dbReference type="PANTHER" id="PTHR47955:SF11">
    <property type="entry name" value="4-HYDROXYPHENYLACETALDEHYDE OXIME MONOOXYGENASE"/>
    <property type="match status" value="1"/>
</dbReference>
<proteinExistence type="inferred from homology"/>
<comment type="cofactor">
    <cofactor evidence="1 8">
        <name>heme</name>
        <dbReference type="ChEBI" id="CHEBI:30413"/>
    </cofactor>
</comment>
<comment type="caution">
    <text evidence="11">The sequence shown here is derived from an EMBL/GenBank/DDBJ whole genome shotgun (WGS) entry which is preliminary data.</text>
</comment>
<dbReference type="GO" id="GO:0005506">
    <property type="term" value="F:iron ion binding"/>
    <property type="evidence" value="ECO:0007669"/>
    <property type="project" value="InterPro"/>
</dbReference>
<feature type="binding site" description="axial binding residue" evidence="8">
    <location>
        <position position="449"/>
    </location>
    <ligand>
        <name>heme</name>
        <dbReference type="ChEBI" id="CHEBI:30413"/>
    </ligand>
    <ligandPart>
        <name>Fe</name>
        <dbReference type="ChEBI" id="CHEBI:18248"/>
    </ligandPart>
</feature>
<accession>A0A7J7DU18</accession>
<evidence type="ECO:0000256" key="9">
    <source>
        <dbReference type="RuleBase" id="RU000461"/>
    </source>
</evidence>
<evidence type="ECO:0000256" key="8">
    <source>
        <dbReference type="PIRSR" id="PIRSR602401-1"/>
    </source>
</evidence>
<dbReference type="GO" id="GO:0004497">
    <property type="term" value="F:monooxygenase activity"/>
    <property type="evidence" value="ECO:0007669"/>
    <property type="project" value="UniProtKB-KW"/>
</dbReference>
<keyword evidence="4 8" id="KW-0479">Metal-binding</keyword>
<dbReference type="CDD" id="cd11072">
    <property type="entry name" value="CYP71-like"/>
    <property type="match status" value="1"/>
</dbReference>
<dbReference type="InterPro" id="IPR036396">
    <property type="entry name" value="Cyt_P450_sf"/>
</dbReference>
<dbReference type="PRINTS" id="PR00463">
    <property type="entry name" value="EP450I"/>
</dbReference>
<gene>
    <name evidence="11" type="ORF">HS088_TW03G00118</name>
</gene>
<evidence type="ECO:0000313" key="11">
    <source>
        <dbReference type="EMBL" id="KAF5749793.1"/>
    </source>
</evidence>
<keyword evidence="12" id="KW-1185">Reference proteome</keyword>
<keyword evidence="6 8" id="KW-0408">Iron</keyword>
<keyword evidence="10" id="KW-0472">Membrane</keyword>
<evidence type="ECO:0000256" key="7">
    <source>
        <dbReference type="ARBA" id="ARBA00023033"/>
    </source>
</evidence>
<dbReference type="Gene3D" id="1.10.630.10">
    <property type="entry name" value="Cytochrome P450"/>
    <property type="match status" value="1"/>
</dbReference>
<evidence type="ECO:0000256" key="1">
    <source>
        <dbReference type="ARBA" id="ARBA00001971"/>
    </source>
</evidence>
<feature type="transmembrane region" description="Helical" evidence="10">
    <location>
        <begin position="6"/>
        <end position="27"/>
    </location>
</feature>
<dbReference type="InterPro" id="IPR001128">
    <property type="entry name" value="Cyt_P450"/>
</dbReference>
<sequence>MAMAIISLQWLPTLALILLPILALLLIRGKKKKKQDPGVKLPPGPSKLPIIGNLHQVGSLPYKSLWNLSQKYGPVMQLQLGRTPAVVISSAQAFREVMKDNDLETCSRPLSVGPGKLSYNFLDVAFSPYSDYWREMRKLFIFQLLSMKRVHMYWYAREEQIEKLIGILSNAGPNPVNLTELVFNVIDGIIGTVAFGRNYGQLEFKQGFVKVIGSAMDMLSSFHCEDYFPTAGRFIDMVTGQFAKREETFKVLDGYFEKVLNQHMDPKRPKPDSSNQDIVDVLIELMNDQNASFKLTREHVKAILLDIFLGGIDTSAATTTWALSEMLKNPRIMKKAQEEIREIVGKANRVEGRNLERFTYLNMIVKETFRKHPPLPLLIPHECIKHCKIGGYDVFPGTTVMINAYAMGRDPKCWDNPEEFIPERFENSDIDFKGSHFELLPFGAGRRICPGLAMGSTAVMHTLANLLYGFDFELPNGMKFEEFPLIEKGGLTIHNKQQLIVIPNKYQPKD</sequence>
<evidence type="ECO:0008006" key="13">
    <source>
        <dbReference type="Google" id="ProtNLM"/>
    </source>
</evidence>
<dbReference type="FunFam" id="1.10.630.10:FF:000043">
    <property type="entry name" value="Cytochrome P450 99A2"/>
    <property type="match status" value="1"/>
</dbReference>
<dbReference type="PROSITE" id="PS00086">
    <property type="entry name" value="CYTOCHROME_P450"/>
    <property type="match status" value="1"/>
</dbReference>